<sequence>MLRLTRELKHQSISKRDDSSEEDEFRVERRRSARLNPKQEQEAFRDSGTESDEDELEEIAKKSLTAKNMEAFLSGSPPALSSSPPTTSDIDTESWDSFGHESGILTGDGDSTSDDDECPTPRPCVPAYTKILRRRMRGGAFSNVKFSKEQCEFPLINVCGTGEKRRYSMTERNDTGPISSRLRSNNDSPREIIVAARRAPVRLLINKPYSCGTGDATSIGVASSSTIEASCSAPKRNRCNNWRPYLDLEKMIKNRISSESPRTLINKKD</sequence>
<dbReference type="Proteomes" id="UP001303046">
    <property type="component" value="Unassembled WGS sequence"/>
</dbReference>
<evidence type="ECO:0000313" key="2">
    <source>
        <dbReference type="EMBL" id="KAK6755111.1"/>
    </source>
</evidence>
<keyword evidence="3" id="KW-1185">Reference proteome</keyword>
<dbReference type="EMBL" id="JAVFWL010000005">
    <property type="protein sequence ID" value="KAK6755111.1"/>
    <property type="molecule type" value="Genomic_DNA"/>
</dbReference>
<feature type="region of interest" description="Disordered" evidence="1">
    <location>
        <begin position="1"/>
        <end position="122"/>
    </location>
</feature>
<evidence type="ECO:0000256" key="1">
    <source>
        <dbReference type="SAM" id="MobiDB-lite"/>
    </source>
</evidence>
<accession>A0ABR1E078</accession>
<feature type="compositionally biased region" description="Basic and acidic residues" evidence="1">
    <location>
        <begin position="37"/>
        <end position="48"/>
    </location>
</feature>
<evidence type="ECO:0000313" key="3">
    <source>
        <dbReference type="Proteomes" id="UP001303046"/>
    </source>
</evidence>
<proteinExistence type="predicted"/>
<protein>
    <submittedName>
        <fullName evidence="2">Uncharacterized protein</fullName>
    </submittedName>
</protein>
<gene>
    <name evidence="2" type="primary">Necator_chrV.g18636</name>
    <name evidence="2" type="ORF">RB195_013845</name>
</gene>
<organism evidence="2 3">
    <name type="scientific">Necator americanus</name>
    <name type="common">Human hookworm</name>
    <dbReference type="NCBI Taxonomy" id="51031"/>
    <lineage>
        <taxon>Eukaryota</taxon>
        <taxon>Metazoa</taxon>
        <taxon>Ecdysozoa</taxon>
        <taxon>Nematoda</taxon>
        <taxon>Chromadorea</taxon>
        <taxon>Rhabditida</taxon>
        <taxon>Rhabditina</taxon>
        <taxon>Rhabditomorpha</taxon>
        <taxon>Strongyloidea</taxon>
        <taxon>Ancylostomatidae</taxon>
        <taxon>Bunostominae</taxon>
        <taxon>Necator</taxon>
    </lineage>
</organism>
<feature type="compositionally biased region" description="Low complexity" evidence="1">
    <location>
        <begin position="73"/>
        <end position="88"/>
    </location>
</feature>
<name>A0ABR1E078_NECAM</name>
<comment type="caution">
    <text evidence="2">The sequence shown here is derived from an EMBL/GenBank/DDBJ whole genome shotgun (WGS) entry which is preliminary data.</text>
</comment>
<feature type="compositionally biased region" description="Basic and acidic residues" evidence="1">
    <location>
        <begin position="1"/>
        <end position="18"/>
    </location>
</feature>
<reference evidence="2 3" key="1">
    <citation type="submission" date="2023-08" db="EMBL/GenBank/DDBJ databases">
        <title>A Necator americanus chromosomal reference genome.</title>
        <authorList>
            <person name="Ilik V."/>
            <person name="Petrzelkova K.J."/>
            <person name="Pardy F."/>
            <person name="Fuh T."/>
            <person name="Niatou-Singa F.S."/>
            <person name="Gouil Q."/>
            <person name="Baker L."/>
            <person name="Ritchie M.E."/>
            <person name="Jex A.R."/>
            <person name="Gazzola D."/>
            <person name="Li H."/>
            <person name="Toshio Fujiwara R."/>
            <person name="Zhan B."/>
            <person name="Aroian R.V."/>
            <person name="Pafco B."/>
            <person name="Schwarz E.M."/>
        </authorList>
    </citation>
    <scope>NUCLEOTIDE SEQUENCE [LARGE SCALE GENOMIC DNA]</scope>
    <source>
        <strain evidence="2 3">Aroian</strain>
        <tissue evidence="2">Whole animal</tissue>
    </source>
</reference>